<evidence type="ECO:0000313" key="3">
    <source>
        <dbReference type="EMBL" id="CAG9818865.1"/>
    </source>
</evidence>
<protein>
    <recommendedName>
        <fullName evidence="2">CCHC-type domain-containing protein</fullName>
    </recommendedName>
</protein>
<dbReference type="Gene3D" id="4.10.60.10">
    <property type="entry name" value="Zinc finger, CCHC-type"/>
    <property type="match status" value="1"/>
</dbReference>
<feature type="domain" description="CCHC-type" evidence="2">
    <location>
        <begin position="434"/>
        <end position="450"/>
    </location>
</feature>
<proteinExistence type="predicted"/>
<evidence type="ECO:0000259" key="2">
    <source>
        <dbReference type="SMART" id="SM00343"/>
    </source>
</evidence>
<dbReference type="InterPro" id="IPR001878">
    <property type="entry name" value="Znf_CCHC"/>
</dbReference>
<dbReference type="Proteomes" id="UP001153737">
    <property type="component" value="Chromosome 2"/>
</dbReference>
<feature type="domain" description="CCHC-type" evidence="2">
    <location>
        <begin position="477"/>
        <end position="495"/>
    </location>
</feature>
<dbReference type="EMBL" id="OU896708">
    <property type="protein sequence ID" value="CAG9818865.1"/>
    <property type="molecule type" value="Genomic_DNA"/>
</dbReference>
<evidence type="ECO:0000256" key="1">
    <source>
        <dbReference type="SAM" id="MobiDB-lite"/>
    </source>
</evidence>
<evidence type="ECO:0000313" key="4">
    <source>
        <dbReference type="Proteomes" id="UP001153737"/>
    </source>
</evidence>
<dbReference type="GO" id="GO:0008270">
    <property type="term" value="F:zinc ion binding"/>
    <property type="evidence" value="ECO:0007669"/>
    <property type="project" value="InterPro"/>
</dbReference>
<keyword evidence="4" id="KW-1185">Reference proteome</keyword>
<dbReference type="AlphaFoldDB" id="A0A9N9SDJ7"/>
<organism evidence="3 4">
    <name type="scientific">Phaedon cochleariae</name>
    <name type="common">Mustard beetle</name>
    <dbReference type="NCBI Taxonomy" id="80249"/>
    <lineage>
        <taxon>Eukaryota</taxon>
        <taxon>Metazoa</taxon>
        <taxon>Ecdysozoa</taxon>
        <taxon>Arthropoda</taxon>
        <taxon>Hexapoda</taxon>
        <taxon>Insecta</taxon>
        <taxon>Pterygota</taxon>
        <taxon>Neoptera</taxon>
        <taxon>Endopterygota</taxon>
        <taxon>Coleoptera</taxon>
        <taxon>Polyphaga</taxon>
        <taxon>Cucujiformia</taxon>
        <taxon>Chrysomeloidea</taxon>
        <taxon>Chrysomelidae</taxon>
        <taxon>Chrysomelinae</taxon>
        <taxon>Chrysomelini</taxon>
        <taxon>Phaedon</taxon>
    </lineage>
</organism>
<dbReference type="OrthoDB" id="6782564at2759"/>
<feature type="compositionally biased region" description="Basic and acidic residues" evidence="1">
    <location>
        <begin position="48"/>
        <end position="65"/>
    </location>
</feature>
<reference evidence="3" key="2">
    <citation type="submission" date="2022-10" db="EMBL/GenBank/DDBJ databases">
        <authorList>
            <consortium name="ENA_rothamsted_submissions"/>
            <consortium name="culmorum"/>
            <person name="King R."/>
        </authorList>
    </citation>
    <scope>NUCLEOTIDE SEQUENCE</scope>
</reference>
<sequence>MAHTTVPVCVMSRVLAWKPERRQRSESLPAEVDELGKITKRKRQISSENKERVEERDHIAKDKMQEKLEAGQVTERKEYSHEMTEVEVEMKSCCGVETQTEEENGEEVEHATGEENILNELFQLDSYETFKELAAKSWPEEIYERSKFEFTDAISYDDSYDETKQEMEEDEMDFNNNRMLCSIRKIREIAEKYERKKLTITATNGTYAEGLRKMIKCIFHGSDMSITLLKTKQQHSQSEGGEIRMVQQEAERKRYTEEWKTQNRKRPETIIIKPAGGTDIAYADIVAKMKESIDTDEMGVKVHNVRKTARGNIKIVVKVVKDGAVENFRKRTRESLVGMATEIEKRVDETFLVIRDIEVTTTKEQIEKAIEDSIQNDKEGNDTKIHTLNGNRKRGNLVATVSMNKHGAVELLQRRKIIIEWATCRVHELLVPERCSGCWKYGHTRRDCKETRKDMTGICLRCGEKGHYVKQYENAAKCHDCKIEGHIAGRMECEIYRREVWKLKEKRGMRVNTEINQQKETLKEVVLSSDDEKKVHKVHDDDMVETQNPFARSRVLAWKPERRQRSESLPAEVEELGKITKRERQISSEKEERVEERDHIAKGMNKIQKLIVQTDSYV</sequence>
<feature type="region of interest" description="Disordered" evidence="1">
    <location>
        <begin position="20"/>
        <end position="65"/>
    </location>
</feature>
<reference evidence="3" key="1">
    <citation type="submission" date="2022-01" db="EMBL/GenBank/DDBJ databases">
        <authorList>
            <person name="King R."/>
        </authorList>
    </citation>
    <scope>NUCLEOTIDE SEQUENCE</scope>
</reference>
<dbReference type="GO" id="GO:0003676">
    <property type="term" value="F:nucleic acid binding"/>
    <property type="evidence" value="ECO:0007669"/>
    <property type="project" value="InterPro"/>
</dbReference>
<dbReference type="InterPro" id="IPR036875">
    <property type="entry name" value="Znf_CCHC_sf"/>
</dbReference>
<name>A0A9N9SDJ7_PHACE</name>
<feature type="domain" description="CCHC-type" evidence="2">
    <location>
        <begin position="458"/>
        <end position="474"/>
    </location>
</feature>
<dbReference type="SMART" id="SM00343">
    <property type="entry name" value="ZnF_C2HC"/>
    <property type="match status" value="3"/>
</dbReference>
<accession>A0A9N9SDJ7</accession>
<gene>
    <name evidence="3" type="ORF">PHAECO_LOCUS6631</name>
</gene>
<dbReference type="SUPFAM" id="SSF57756">
    <property type="entry name" value="Retrovirus zinc finger-like domains"/>
    <property type="match status" value="1"/>
</dbReference>